<keyword evidence="3" id="KW-1185">Reference proteome</keyword>
<evidence type="ECO:0000313" key="2">
    <source>
        <dbReference type="EMBL" id="KAG8383456.1"/>
    </source>
</evidence>
<evidence type="ECO:0000313" key="3">
    <source>
        <dbReference type="Proteomes" id="UP000826271"/>
    </source>
</evidence>
<dbReference type="AlphaFoldDB" id="A0AAV6XKB3"/>
<feature type="domain" description="Myb/SANT-like" evidence="1">
    <location>
        <begin position="22"/>
        <end position="119"/>
    </location>
</feature>
<dbReference type="EMBL" id="WHWC01000004">
    <property type="protein sequence ID" value="KAG8383456.1"/>
    <property type="molecule type" value="Genomic_DNA"/>
</dbReference>
<name>A0AAV6XKB3_9LAMI</name>
<organism evidence="2 3">
    <name type="scientific">Buddleja alternifolia</name>
    <dbReference type="NCBI Taxonomy" id="168488"/>
    <lineage>
        <taxon>Eukaryota</taxon>
        <taxon>Viridiplantae</taxon>
        <taxon>Streptophyta</taxon>
        <taxon>Embryophyta</taxon>
        <taxon>Tracheophyta</taxon>
        <taxon>Spermatophyta</taxon>
        <taxon>Magnoliopsida</taxon>
        <taxon>eudicotyledons</taxon>
        <taxon>Gunneridae</taxon>
        <taxon>Pentapetalae</taxon>
        <taxon>asterids</taxon>
        <taxon>lamiids</taxon>
        <taxon>Lamiales</taxon>
        <taxon>Scrophulariaceae</taxon>
        <taxon>Buddlejeae</taxon>
        <taxon>Buddleja</taxon>
    </lineage>
</organism>
<dbReference type="Pfam" id="PF12776">
    <property type="entry name" value="Myb_DNA-bind_3"/>
    <property type="match status" value="1"/>
</dbReference>
<gene>
    <name evidence="2" type="ORF">BUALT_Bualt04G0015100</name>
</gene>
<evidence type="ECO:0000259" key="1">
    <source>
        <dbReference type="Pfam" id="PF12776"/>
    </source>
</evidence>
<dbReference type="Proteomes" id="UP000826271">
    <property type="component" value="Unassembled WGS sequence"/>
</dbReference>
<dbReference type="PANTHER" id="PTHR46250:SF15">
    <property type="entry name" value="OS01G0523800 PROTEIN"/>
    <property type="match status" value="1"/>
</dbReference>
<comment type="caution">
    <text evidence="2">The sequence shown here is derived from an EMBL/GenBank/DDBJ whole genome shotgun (WGS) entry which is preliminary data.</text>
</comment>
<dbReference type="PANTHER" id="PTHR46250">
    <property type="entry name" value="MYB/SANT-LIKE DNA-BINDING DOMAIN PROTEIN-RELATED"/>
    <property type="match status" value="1"/>
</dbReference>
<sequence>MEQNLSGARTNLSQTPSVKRRYWSLSEETVLVCTLKDLVVRGYKCDNSFKTGYLLVLEQAMCQAFPGTDLKSEPHISSKIHVWKKIHASIAQMLGTSGFGWNDSSNTIEIQSEQVWQEYIKVNYVLYIAYVPLLRWQQCKWIKNSSRKRKSTYDSDDAFVELMKAFCDKTDSHLGEIAKRIGFEHDESNARKVVFEALGNMNNLGEEDKISVSKCFVSDIKHIDLFFSLPDGSKATMVKMIMERRY</sequence>
<accession>A0AAV6XKB3</accession>
<reference evidence="2" key="1">
    <citation type="submission" date="2019-10" db="EMBL/GenBank/DDBJ databases">
        <authorList>
            <person name="Zhang R."/>
            <person name="Pan Y."/>
            <person name="Wang J."/>
            <person name="Ma R."/>
            <person name="Yu S."/>
        </authorList>
    </citation>
    <scope>NUCLEOTIDE SEQUENCE</scope>
    <source>
        <strain evidence="2">LA-IB0</strain>
        <tissue evidence="2">Leaf</tissue>
    </source>
</reference>
<dbReference type="InterPro" id="IPR024752">
    <property type="entry name" value="Myb/SANT-like_dom"/>
</dbReference>
<proteinExistence type="predicted"/>
<protein>
    <recommendedName>
        <fullName evidence="1">Myb/SANT-like domain-containing protein</fullName>
    </recommendedName>
</protein>